<organism evidence="2 3">
    <name type="scientific">Metabacillus sediminis</name>
    <dbReference type="NCBI Taxonomy" id="3117746"/>
    <lineage>
        <taxon>Bacteria</taxon>
        <taxon>Bacillati</taxon>
        <taxon>Bacillota</taxon>
        <taxon>Bacilli</taxon>
        <taxon>Bacillales</taxon>
        <taxon>Bacillaceae</taxon>
        <taxon>Metabacillus</taxon>
    </lineage>
</organism>
<accession>A0ABZ2NJ71</accession>
<keyword evidence="3" id="KW-1185">Reference proteome</keyword>
<dbReference type="InterPro" id="IPR001387">
    <property type="entry name" value="Cro/C1-type_HTH"/>
</dbReference>
<reference evidence="2 3" key="1">
    <citation type="submission" date="2024-02" db="EMBL/GenBank/DDBJ databases">
        <title>Seven novel Bacillus-like species.</title>
        <authorList>
            <person name="Liu G."/>
        </authorList>
    </citation>
    <scope>NUCLEOTIDE SEQUENCE [LARGE SCALE GENOMIC DNA]</scope>
    <source>
        <strain evidence="2 3">FJAT-52054</strain>
    </source>
</reference>
<gene>
    <name evidence="2" type="ORF">WCV65_01795</name>
</gene>
<sequence>MPKNNLEGVLEITGKMVIRGKTIKVLRTIKGHTLKDMRESTELTLPTLSAMENEKYNLSLRNQVKITRYLTKELGYTPDEVMVLQAFINSKR</sequence>
<dbReference type="InterPro" id="IPR010982">
    <property type="entry name" value="Lambda_DNA-bd_dom_sf"/>
</dbReference>
<name>A0ABZ2NJ71_9BACI</name>
<dbReference type="Proteomes" id="UP001377337">
    <property type="component" value="Chromosome"/>
</dbReference>
<dbReference type="RefSeq" id="WP_338779539.1">
    <property type="nucleotide sequence ID" value="NZ_CP147407.1"/>
</dbReference>
<protein>
    <submittedName>
        <fullName evidence="2">Helix-turn-helix transcriptional regulator</fullName>
    </submittedName>
</protein>
<dbReference type="CDD" id="cd00093">
    <property type="entry name" value="HTH_XRE"/>
    <property type="match status" value="1"/>
</dbReference>
<proteinExistence type="predicted"/>
<dbReference type="SUPFAM" id="SSF47413">
    <property type="entry name" value="lambda repressor-like DNA-binding domains"/>
    <property type="match status" value="1"/>
</dbReference>
<feature type="domain" description="HTH cro/C1-type" evidence="1">
    <location>
        <begin position="23"/>
        <end position="77"/>
    </location>
</feature>
<evidence type="ECO:0000259" key="1">
    <source>
        <dbReference type="PROSITE" id="PS50943"/>
    </source>
</evidence>
<dbReference type="EMBL" id="CP147407">
    <property type="protein sequence ID" value="WXB97265.1"/>
    <property type="molecule type" value="Genomic_DNA"/>
</dbReference>
<dbReference type="Gene3D" id="1.10.260.40">
    <property type="entry name" value="lambda repressor-like DNA-binding domains"/>
    <property type="match status" value="1"/>
</dbReference>
<evidence type="ECO:0000313" key="3">
    <source>
        <dbReference type="Proteomes" id="UP001377337"/>
    </source>
</evidence>
<evidence type="ECO:0000313" key="2">
    <source>
        <dbReference type="EMBL" id="WXB97265.1"/>
    </source>
</evidence>
<dbReference type="PROSITE" id="PS50943">
    <property type="entry name" value="HTH_CROC1"/>
    <property type="match status" value="1"/>
</dbReference>